<dbReference type="Gene3D" id="3.30.1330.30">
    <property type="match status" value="1"/>
</dbReference>
<dbReference type="EMBL" id="FOCD01000001">
    <property type="protein sequence ID" value="SEM71885.1"/>
    <property type="molecule type" value="Genomic_DNA"/>
</dbReference>
<evidence type="ECO:0000313" key="2">
    <source>
        <dbReference type="EMBL" id="AIF66413.1"/>
    </source>
</evidence>
<feature type="domain" description="Ribosomal protein eL8/eL30/eS12/Gadd45" evidence="1">
    <location>
        <begin position="7"/>
        <end position="95"/>
    </location>
</feature>
<accession>A0A075LPJ8</accession>
<dbReference type="OrthoDB" id="9794863at2"/>
<dbReference type="Proteomes" id="UP000199735">
    <property type="component" value="Unassembled WGS sequence"/>
</dbReference>
<name>A0A075LPJ8_9BACI</name>
<evidence type="ECO:0000313" key="5">
    <source>
        <dbReference type="Proteomes" id="UP000199735"/>
    </source>
</evidence>
<gene>
    <name evidence="2" type="ORF">GZ22_07060</name>
    <name evidence="3" type="ORF">SAMN04489762_0845</name>
</gene>
<proteinExistence type="predicted"/>
<dbReference type="RefSeq" id="WP_038560297.1">
    <property type="nucleotide sequence ID" value="NZ_CP008876.1"/>
</dbReference>
<dbReference type="InterPro" id="IPR004038">
    <property type="entry name" value="Ribosomal_eL8/eL30/eS12/Gad45"/>
</dbReference>
<dbReference type="SUPFAM" id="SSF55315">
    <property type="entry name" value="L30e-like"/>
    <property type="match status" value="1"/>
</dbReference>
<dbReference type="Pfam" id="PF01248">
    <property type="entry name" value="Ribosomal_L7Ae"/>
    <property type="match status" value="1"/>
</dbReference>
<protein>
    <submittedName>
        <fullName evidence="3">Ribosomal protein L7Ae</fullName>
    </submittedName>
</protein>
<dbReference type="HOGENOM" id="CLU_157804_4_0_9"/>
<dbReference type="Proteomes" id="UP000027980">
    <property type="component" value="Chromosome"/>
</dbReference>
<dbReference type="AlphaFoldDB" id="A0A075LPJ8"/>
<reference evidence="2 4" key="1">
    <citation type="submission" date="2014-07" db="EMBL/GenBank/DDBJ databases">
        <title>Complete genome sequence of a moderately halophilic bacterium Terribacillus aidingensis MP602, isolated from Cryptomeria fortunei in Tianmu mountain in China.</title>
        <authorList>
            <person name="Wang Y."/>
            <person name="Lu P."/>
            <person name="Zhang L."/>
        </authorList>
    </citation>
    <scope>NUCLEOTIDE SEQUENCE [LARGE SCALE GENOMIC DNA]</scope>
    <source>
        <strain evidence="2 4">MP602</strain>
    </source>
</reference>
<reference evidence="3 5" key="2">
    <citation type="submission" date="2016-10" db="EMBL/GenBank/DDBJ databases">
        <authorList>
            <person name="Varghese N."/>
            <person name="Submissions S."/>
        </authorList>
    </citation>
    <scope>NUCLEOTIDE SEQUENCE [LARGE SCALE GENOMIC DNA]</scope>
    <source>
        <strain evidence="3 5">DSM 21619</strain>
    </source>
</reference>
<dbReference type="InterPro" id="IPR029064">
    <property type="entry name" value="Ribosomal_eL30-like_sf"/>
</dbReference>
<dbReference type="GO" id="GO:0005840">
    <property type="term" value="C:ribosome"/>
    <property type="evidence" value="ECO:0007669"/>
    <property type="project" value="UniProtKB-KW"/>
</dbReference>
<sequence>MSKNYLNLLGLAVRAGQCTFGEDAIVREVQRQKAKLVIAASDVGPQTLKKLRNKTDFYNIDFLQVEEDRDQLSQAIGKSGRVAIAIMDQGFADKLKSLLTESTRR</sequence>
<dbReference type="EMBL" id="CP008876">
    <property type="protein sequence ID" value="AIF66413.1"/>
    <property type="molecule type" value="Genomic_DNA"/>
</dbReference>
<keyword evidence="3" id="KW-0687">Ribonucleoprotein</keyword>
<dbReference type="GeneID" id="34221172"/>
<keyword evidence="3" id="KW-0689">Ribosomal protein</keyword>
<evidence type="ECO:0000313" key="3">
    <source>
        <dbReference type="EMBL" id="SEM71885.1"/>
    </source>
</evidence>
<evidence type="ECO:0000259" key="1">
    <source>
        <dbReference type="Pfam" id="PF01248"/>
    </source>
</evidence>
<dbReference type="KEGG" id="tap:GZ22_07060"/>
<accession>A0AAX2ECN7</accession>
<evidence type="ECO:0000313" key="4">
    <source>
        <dbReference type="Proteomes" id="UP000027980"/>
    </source>
</evidence>
<organism evidence="2 4">
    <name type="scientific">Terribacillus saccharophilus</name>
    <dbReference type="NCBI Taxonomy" id="361277"/>
    <lineage>
        <taxon>Bacteria</taxon>
        <taxon>Bacillati</taxon>
        <taxon>Bacillota</taxon>
        <taxon>Bacilli</taxon>
        <taxon>Bacillales</taxon>
        <taxon>Bacillaceae</taxon>
        <taxon>Terribacillus</taxon>
    </lineage>
</organism>